<keyword evidence="3 6" id="KW-0378">Hydrolase</keyword>
<evidence type="ECO:0000256" key="3">
    <source>
        <dbReference type="ARBA" id="ARBA00022801"/>
    </source>
</evidence>
<accession>A0A7X1E7A2</accession>
<dbReference type="GO" id="GO:0051603">
    <property type="term" value="P:proteolysis involved in protein catabolic process"/>
    <property type="evidence" value="ECO:0007669"/>
    <property type="project" value="TreeGrafter"/>
</dbReference>
<dbReference type="GO" id="GO:0016020">
    <property type="term" value="C:membrane"/>
    <property type="evidence" value="ECO:0007669"/>
    <property type="project" value="TreeGrafter"/>
</dbReference>
<evidence type="ECO:0000256" key="1">
    <source>
        <dbReference type="ARBA" id="ARBA00022670"/>
    </source>
</evidence>
<comment type="cofactor">
    <cofactor evidence="6">
        <name>Zn(2+)</name>
        <dbReference type="ChEBI" id="CHEBI:29105"/>
    </cofactor>
    <text evidence="6">Binds 1 zinc ion per subunit.</text>
</comment>
<dbReference type="PANTHER" id="PTHR22726">
    <property type="entry name" value="METALLOENDOPEPTIDASE OMA1"/>
    <property type="match status" value="1"/>
</dbReference>
<proteinExistence type="inferred from homology"/>
<reference evidence="8 9" key="1">
    <citation type="submission" date="2020-07" db="EMBL/GenBank/DDBJ databases">
        <authorList>
            <person name="Feng X."/>
        </authorList>
    </citation>
    <scope>NUCLEOTIDE SEQUENCE [LARGE SCALE GENOMIC DNA]</scope>
    <source>
        <strain evidence="8 9">JCM23202</strain>
    </source>
</reference>
<gene>
    <name evidence="8" type="ORF">H5P27_02520</name>
</gene>
<dbReference type="InterPro" id="IPR051156">
    <property type="entry name" value="Mito/Outer_Membr_Metalloprot"/>
</dbReference>
<evidence type="ECO:0000256" key="2">
    <source>
        <dbReference type="ARBA" id="ARBA00022723"/>
    </source>
</evidence>
<protein>
    <submittedName>
        <fullName evidence="8">M48 family metalloprotease</fullName>
    </submittedName>
</protein>
<keyword evidence="1 6" id="KW-0645">Protease</keyword>
<dbReference type="RefSeq" id="WP_185658798.1">
    <property type="nucleotide sequence ID" value="NZ_CAWPOO010000005.1"/>
</dbReference>
<evidence type="ECO:0000256" key="5">
    <source>
        <dbReference type="ARBA" id="ARBA00023049"/>
    </source>
</evidence>
<keyword evidence="2" id="KW-0479">Metal-binding</keyword>
<keyword evidence="9" id="KW-1185">Reference proteome</keyword>
<dbReference type="PANTHER" id="PTHR22726:SF24">
    <property type="entry name" value="M48 FAMILY METALLOPEPTIDASE"/>
    <property type="match status" value="1"/>
</dbReference>
<dbReference type="InterPro" id="IPR001915">
    <property type="entry name" value="Peptidase_M48"/>
</dbReference>
<dbReference type="Pfam" id="PF01435">
    <property type="entry name" value="Peptidase_M48"/>
    <property type="match status" value="1"/>
</dbReference>
<feature type="domain" description="Peptidase M48" evidence="7">
    <location>
        <begin position="64"/>
        <end position="257"/>
    </location>
</feature>
<comment type="caution">
    <text evidence="8">The sequence shown here is derived from an EMBL/GenBank/DDBJ whole genome shotgun (WGS) entry which is preliminary data.</text>
</comment>
<name>A0A7X1E7A2_9BACT</name>
<evidence type="ECO:0000256" key="4">
    <source>
        <dbReference type="ARBA" id="ARBA00022833"/>
    </source>
</evidence>
<dbReference type="GO" id="GO:0046872">
    <property type="term" value="F:metal ion binding"/>
    <property type="evidence" value="ECO:0007669"/>
    <property type="project" value="UniProtKB-KW"/>
</dbReference>
<evidence type="ECO:0000259" key="7">
    <source>
        <dbReference type="Pfam" id="PF01435"/>
    </source>
</evidence>
<dbReference type="PROSITE" id="PS51257">
    <property type="entry name" value="PROKAR_LIPOPROTEIN"/>
    <property type="match status" value="1"/>
</dbReference>
<dbReference type="CDD" id="cd07331">
    <property type="entry name" value="M48C_Oma1_like"/>
    <property type="match status" value="1"/>
</dbReference>
<keyword evidence="5 6" id="KW-0482">Metalloprotease</keyword>
<dbReference type="EMBL" id="JACHVC010000005">
    <property type="protein sequence ID" value="MBC2604908.1"/>
    <property type="molecule type" value="Genomic_DNA"/>
</dbReference>
<keyword evidence="4 6" id="KW-0862">Zinc</keyword>
<evidence type="ECO:0000313" key="9">
    <source>
        <dbReference type="Proteomes" id="UP000526501"/>
    </source>
</evidence>
<dbReference type="AlphaFoldDB" id="A0A7X1E7A2"/>
<dbReference type="Gene3D" id="3.30.2010.10">
    <property type="entry name" value="Metalloproteases ('zincins'), catalytic domain"/>
    <property type="match status" value="1"/>
</dbReference>
<evidence type="ECO:0000313" key="8">
    <source>
        <dbReference type="EMBL" id="MBC2604908.1"/>
    </source>
</evidence>
<organism evidence="8 9">
    <name type="scientific">Pelagicoccus albus</name>
    <dbReference type="NCBI Taxonomy" id="415222"/>
    <lineage>
        <taxon>Bacteria</taxon>
        <taxon>Pseudomonadati</taxon>
        <taxon>Verrucomicrobiota</taxon>
        <taxon>Opitutia</taxon>
        <taxon>Puniceicoccales</taxon>
        <taxon>Pelagicoccaceae</taxon>
        <taxon>Pelagicoccus</taxon>
    </lineage>
</organism>
<dbReference type="Proteomes" id="UP000526501">
    <property type="component" value="Unassembled WGS sequence"/>
</dbReference>
<comment type="similarity">
    <text evidence="6">Belongs to the peptidase M48 family.</text>
</comment>
<sequence length="277" mass="30187">MKIFLKGTPILAAVMLLCSCSTTPVTGRKQMNLTSETEVAKMSIASFEQMKADMPISTDPEYNDMLQRVGFRISQQVFSAMPLAEWEFVVFDQQDVNAFAMPGGKVGVFEGLFKIVKTEDELASVVAHEIAHVTARHTHERISQAMVLNGGGTLVNVATAVTGAGLLGVGSGSYINMSSVITGLYGMKAGQSAAKWDQNKEAEADHIGIIYMARAGYDPHAAITVMERMVELDSGRGGGTYNSTHPSSVDRLNALHGYLFDAMEEYEKSKDFYFQEF</sequence>
<dbReference type="GO" id="GO:0004222">
    <property type="term" value="F:metalloendopeptidase activity"/>
    <property type="evidence" value="ECO:0007669"/>
    <property type="project" value="InterPro"/>
</dbReference>
<evidence type="ECO:0000256" key="6">
    <source>
        <dbReference type="RuleBase" id="RU003983"/>
    </source>
</evidence>